<organism evidence="1">
    <name type="scientific">Lepeophtheirus salmonis</name>
    <name type="common">Salmon louse</name>
    <name type="synonym">Caligus salmonis</name>
    <dbReference type="NCBI Taxonomy" id="72036"/>
    <lineage>
        <taxon>Eukaryota</taxon>
        <taxon>Metazoa</taxon>
        <taxon>Ecdysozoa</taxon>
        <taxon>Arthropoda</taxon>
        <taxon>Crustacea</taxon>
        <taxon>Multicrustacea</taxon>
        <taxon>Hexanauplia</taxon>
        <taxon>Copepoda</taxon>
        <taxon>Siphonostomatoida</taxon>
        <taxon>Caligidae</taxon>
        <taxon>Lepeophtheirus</taxon>
    </lineage>
</organism>
<evidence type="ECO:0000313" key="1">
    <source>
        <dbReference type="EMBL" id="CDW41187.1"/>
    </source>
</evidence>
<name>A0A0K2UTG3_LEPSM</name>
<dbReference type="EMBL" id="HACA01023826">
    <property type="protein sequence ID" value="CDW41187.1"/>
    <property type="molecule type" value="Transcribed_RNA"/>
</dbReference>
<sequence length="93" mass="10934">MNSWFIMDSHNLAICHQYSPHKIITSFFSNSPDHHHTEITIFPHLCNPIEIQYSEFIIIISHRQWNNNKQTTHSLPQDVAVIMNLVNKQPSKQ</sequence>
<dbReference type="AlphaFoldDB" id="A0A0K2UTG3"/>
<accession>A0A0K2UTG3</accession>
<proteinExistence type="predicted"/>
<reference evidence="1" key="1">
    <citation type="submission" date="2014-05" db="EMBL/GenBank/DDBJ databases">
        <authorList>
            <person name="Chronopoulou M."/>
        </authorList>
    </citation>
    <scope>NUCLEOTIDE SEQUENCE</scope>
    <source>
        <tissue evidence="1">Whole organism</tissue>
    </source>
</reference>
<protein>
    <submittedName>
        <fullName evidence="1">Uncharacterized protein</fullName>
    </submittedName>
</protein>